<protein>
    <submittedName>
        <fullName evidence="1">Uncharacterized protein</fullName>
    </submittedName>
</protein>
<gene>
    <name evidence="1" type="ORF">BXT93_19580</name>
</gene>
<organism evidence="1 2">
    <name type="scientific">Escherichia coli</name>
    <dbReference type="NCBI Taxonomy" id="562"/>
    <lineage>
        <taxon>Bacteria</taxon>
        <taxon>Pseudomonadati</taxon>
        <taxon>Pseudomonadota</taxon>
        <taxon>Gammaproteobacteria</taxon>
        <taxon>Enterobacterales</taxon>
        <taxon>Enterobacteriaceae</taxon>
        <taxon>Escherichia</taxon>
    </lineage>
</organism>
<evidence type="ECO:0000313" key="1">
    <source>
        <dbReference type="EMBL" id="ONG32797.1"/>
    </source>
</evidence>
<dbReference type="EMBL" id="MTPS01000339">
    <property type="protein sequence ID" value="ONG32797.1"/>
    <property type="molecule type" value="Genomic_DNA"/>
</dbReference>
<comment type="caution">
    <text evidence="1">The sequence shown here is derived from an EMBL/GenBank/DDBJ whole genome shotgun (WGS) entry which is preliminary data.</text>
</comment>
<proteinExistence type="predicted"/>
<evidence type="ECO:0000313" key="2">
    <source>
        <dbReference type="Proteomes" id="UP000188967"/>
    </source>
</evidence>
<name>A0A0M1TQT3_ECOLX</name>
<accession>A0A0M1TQT3</accession>
<dbReference type="AlphaFoldDB" id="A0A0M1TQT3"/>
<reference evidence="1 2" key="1">
    <citation type="submission" date="2017-01" db="EMBL/GenBank/DDBJ databases">
        <title>Draft genome sequence of an E. coli strain isolated from human, in Amazon, Brazil.</title>
        <authorList>
            <person name="Moura Q."/>
            <person name="Fernandes M.R."/>
            <person name="Cerdeira L."/>
            <person name="Vianello M."/>
            <person name="Souza T.A."/>
            <person name="Ienne S."/>
            <person name="Lincopan N."/>
        </authorList>
    </citation>
    <scope>NUCLEOTIDE SEQUENCE [LARGE SCALE GENOMIC DNA]</scope>
    <source>
        <strain evidence="1 2">ICBEcBL-II-13</strain>
    </source>
</reference>
<dbReference type="RefSeq" id="WP_001559328.1">
    <property type="nucleotide sequence ID" value="NZ_BFON01000094.1"/>
</dbReference>
<sequence length="92" mass="10214">MKHICKKSHRHDSMFDVLSANQGNVGRHKCCGCAYDKGMWHALIGVPRAVDDSVLGDLPESQAGHVRHKDAFEAYNMGYDHGMHKKAYGMAS</sequence>
<dbReference type="Proteomes" id="UP000188967">
    <property type="component" value="Unassembled WGS sequence"/>
</dbReference>